<evidence type="ECO:0000256" key="12">
    <source>
        <dbReference type="ARBA" id="ARBA00029903"/>
    </source>
</evidence>
<dbReference type="GO" id="GO:0006644">
    <property type="term" value="P:phospholipid metabolic process"/>
    <property type="evidence" value="ECO:0007669"/>
    <property type="project" value="InterPro"/>
</dbReference>
<dbReference type="InterPro" id="IPR033113">
    <property type="entry name" value="PLA2_histidine"/>
</dbReference>
<evidence type="ECO:0000259" key="13">
    <source>
        <dbReference type="Pfam" id="PF05826"/>
    </source>
</evidence>
<evidence type="ECO:0000313" key="15">
    <source>
        <dbReference type="Proteomes" id="UP001432146"/>
    </source>
</evidence>
<evidence type="ECO:0000256" key="3">
    <source>
        <dbReference type="ARBA" id="ARBA00013278"/>
    </source>
</evidence>
<keyword evidence="7" id="KW-0378">Hydrolase</keyword>
<dbReference type="GO" id="GO:0016042">
    <property type="term" value="P:lipid catabolic process"/>
    <property type="evidence" value="ECO:0007669"/>
    <property type="project" value="UniProtKB-KW"/>
</dbReference>
<keyword evidence="15" id="KW-1185">Reference proteome</keyword>
<keyword evidence="10" id="KW-0443">Lipid metabolism</keyword>
<dbReference type="EC" id="3.1.1.4" evidence="3"/>
<dbReference type="GO" id="GO:0046872">
    <property type="term" value="F:metal ion binding"/>
    <property type="evidence" value="ECO:0007669"/>
    <property type="project" value="UniProtKB-KW"/>
</dbReference>
<name>A0AAW1AAX5_9HYME</name>
<evidence type="ECO:0000256" key="6">
    <source>
        <dbReference type="ARBA" id="ARBA00022723"/>
    </source>
</evidence>
<sequence>MSKDMISITRTFLLYIAVSLAAAKFLYSDSTELKKTYVTSVEKSIRMLINSENEIRKNILTTENNLKKLTFGVSTKSQNILKNSTISDILNPFKHKIKAIYPGTYWCGDGDISPNKEDLGFFKTTDACCKVHDFCSENISAGEEREGLLNNGIFTRSSCNCDDAFYRCLKEANNILATNIGTTYFNILRPQCFKEYYPTVNCKRYAKHHLINKKCKKYNYNFSLPQIMQWFDNPDFL</sequence>
<dbReference type="FunFam" id="1.20.90.10:FF:000002">
    <property type="entry name" value="Phospholipase A2 group III"/>
    <property type="match status" value="1"/>
</dbReference>
<organism evidence="14 15">
    <name type="scientific">Tetragonisca angustula</name>
    <dbReference type="NCBI Taxonomy" id="166442"/>
    <lineage>
        <taxon>Eukaryota</taxon>
        <taxon>Metazoa</taxon>
        <taxon>Ecdysozoa</taxon>
        <taxon>Arthropoda</taxon>
        <taxon>Hexapoda</taxon>
        <taxon>Insecta</taxon>
        <taxon>Pterygota</taxon>
        <taxon>Neoptera</taxon>
        <taxon>Endopterygota</taxon>
        <taxon>Hymenoptera</taxon>
        <taxon>Apocrita</taxon>
        <taxon>Aculeata</taxon>
        <taxon>Apoidea</taxon>
        <taxon>Anthophila</taxon>
        <taxon>Apidae</taxon>
        <taxon>Tetragonisca</taxon>
    </lineage>
</organism>
<feature type="domain" description="Phospholipase A2-like central" evidence="13">
    <location>
        <begin position="100"/>
        <end position="195"/>
    </location>
</feature>
<dbReference type="GO" id="GO:0005576">
    <property type="term" value="C:extracellular region"/>
    <property type="evidence" value="ECO:0007669"/>
    <property type="project" value="UniProtKB-SubCell"/>
</dbReference>
<evidence type="ECO:0000256" key="1">
    <source>
        <dbReference type="ARBA" id="ARBA00001913"/>
    </source>
</evidence>
<gene>
    <name evidence="14" type="ORF">QLX08_002542</name>
</gene>
<dbReference type="GO" id="GO:0004623">
    <property type="term" value="F:phospholipase A2 activity"/>
    <property type="evidence" value="ECO:0007669"/>
    <property type="project" value="UniProtKB-EC"/>
</dbReference>
<evidence type="ECO:0000256" key="5">
    <source>
        <dbReference type="ARBA" id="ARBA00022525"/>
    </source>
</evidence>
<dbReference type="SUPFAM" id="SSF48619">
    <property type="entry name" value="Phospholipase A2, PLA2"/>
    <property type="match status" value="1"/>
</dbReference>
<comment type="caution">
    <text evidence="14">The sequence shown here is derived from an EMBL/GenBank/DDBJ whole genome shotgun (WGS) entry which is preliminary data.</text>
</comment>
<evidence type="ECO:0000256" key="7">
    <source>
        <dbReference type="ARBA" id="ARBA00022801"/>
    </source>
</evidence>
<keyword evidence="5" id="KW-0964">Secreted</keyword>
<keyword evidence="8" id="KW-0106">Calcium</keyword>
<accession>A0AAW1AAX5</accession>
<evidence type="ECO:0000256" key="2">
    <source>
        <dbReference type="ARBA" id="ARBA00004613"/>
    </source>
</evidence>
<dbReference type="InterPro" id="IPR016090">
    <property type="entry name" value="PLA2-like_dom"/>
</dbReference>
<dbReference type="Proteomes" id="UP001432146">
    <property type="component" value="Unassembled WGS sequence"/>
</dbReference>
<dbReference type="AlphaFoldDB" id="A0AAW1AAX5"/>
<dbReference type="InterPro" id="IPR036444">
    <property type="entry name" value="PLipase_A2_dom_sf"/>
</dbReference>
<dbReference type="Pfam" id="PF05826">
    <property type="entry name" value="Phospholip_A2_2"/>
    <property type="match status" value="1"/>
</dbReference>
<evidence type="ECO:0000256" key="4">
    <source>
        <dbReference type="ARBA" id="ARBA00021721"/>
    </source>
</evidence>
<reference evidence="14 15" key="1">
    <citation type="submission" date="2024-05" db="EMBL/GenBank/DDBJ databases">
        <title>The nuclear and mitochondrial genome assemblies of Tetragonisca angustula (Apidae: Meliponini), a tiny yet remarkable pollinator in the Neotropics.</title>
        <authorList>
            <person name="Ferrari R."/>
            <person name="Ricardo P.C."/>
            <person name="Dias F.C."/>
            <person name="Araujo N.S."/>
            <person name="Soares D.O."/>
            <person name="Zhou Q.-S."/>
            <person name="Zhu C.-D."/>
            <person name="Coutinho L."/>
            <person name="Airas M.C."/>
            <person name="Batista T.M."/>
        </authorList>
    </citation>
    <scope>NUCLEOTIDE SEQUENCE [LARGE SCALE GENOMIC DNA]</scope>
    <source>
        <strain evidence="14">ASF017062</strain>
        <tissue evidence="14">Abdomen</tissue>
    </source>
</reference>
<dbReference type="Gene3D" id="1.20.90.10">
    <property type="entry name" value="Phospholipase A2 domain"/>
    <property type="match status" value="1"/>
</dbReference>
<dbReference type="EMBL" id="JAWNGG020000035">
    <property type="protein sequence ID" value="KAK9306901.1"/>
    <property type="molecule type" value="Genomic_DNA"/>
</dbReference>
<dbReference type="GO" id="GO:0050482">
    <property type="term" value="P:arachidonate secretion"/>
    <property type="evidence" value="ECO:0007669"/>
    <property type="project" value="InterPro"/>
</dbReference>
<dbReference type="PROSITE" id="PS00118">
    <property type="entry name" value="PA2_HIS"/>
    <property type="match status" value="1"/>
</dbReference>
<evidence type="ECO:0000256" key="8">
    <source>
        <dbReference type="ARBA" id="ARBA00022837"/>
    </source>
</evidence>
<comment type="cofactor">
    <cofactor evidence="1">
        <name>Ca(2+)</name>
        <dbReference type="ChEBI" id="CHEBI:29108"/>
    </cofactor>
</comment>
<evidence type="ECO:0000256" key="11">
    <source>
        <dbReference type="ARBA" id="ARBA00023157"/>
    </source>
</evidence>
<keyword evidence="11" id="KW-1015">Disulfide bond</keyword>
<keyword evidence="9" id="KW-0442">Lipid degradation</keyword>
<evidence type="ECO:0000256" key="10">
    <source>
        <dbReference type="ARBA" id="ARBA00023098"/>
    </source>
</evidence>
<evidence type="ECO:0000256" key="9">
    <source>
        <dbReference type="ARBA" id="ARBA00022963"/>
    </source>
</evidence>
<evidence type="ECO:0000313" key="14">
    <source>
        <dbReference type="EMBL" id="KAK9306901.1"/>
    </source>
</evidence>
<keyword evidence="6" id="KW-0479">Metal-binding</keyword>
<proteinExistence type="predicted"/>
<comment type="subcellular location">
    <subcellularLocation>
        <location evidence="2">Secreted</location>
    </subcellularLocation>
</comment>
<protein>
    <recommendedName>
        <fullName evidence="4">Phospholipase A2</fullName>
        <ecNumber evidence="3">3.1.1.4</ecNumber>
    </recommendedName>
    <alternativeName>
        <fullName evidence="12">Phosphatidylcholine 2-acylhydrolase</fullName>
    </alternativeName>
</protein>
<dbReference type="PANTHER" id="PTHR12253">
    <property type="entry name" value="RH14732P"/>
    <property type="match status" value="1"/>
</dbReference>